<dbReference type="PANTHER" id="PTHR10663:SF344">
    <property type="entry name" value="BREFELDIN A-INHIBITED GUANINE NUCLEOTIDE-EXCHANGE PROTEIN 3"/>
    <property type="match status" value="1"/>
</dbReference>
<dbReference type="Pfam" id="PF16213">
    <property type="entry name" value="DCB"/>
    <property type="match status" value="1"/>
</dbReference>
<dbReference type="InterPro" id="IPR016024">
    <property type="entry name" value="ARM-type_fold"/>
</dbReference>
<proteinExistence type="predicted"/>
<feature type="compositionally biased region" description="Low complexity" evidence="3">
    <location>
        <begin position="1874"/>
        <end position="1888"/>
    </location>
</feature>
<dbReference type="GO" id="GO:0016020">
    <property type="term" value="C:membrane"/>
    <property type="evidence" value="ECO:0007669"/>
    <property type="project" value="UniProtKB-SubCell"/>
</dbReference>
<feature type="compositionally biased region" description="Pro residues" evidence="3">
    <location>
        <begin position="1322"/>
        <end position="1331"/>
    </location>
</feature>
<dbReference type="SUPFAM" id="SSF48371">
    <property type="entry name" value="ARM repeat"/>
    <property type="match status" value="1"/>
</dbReference>
<feature type="compositionally biased region" description="Polar residues" evidence="3">
    <location>
        <begin position="1380"/>
        <end position="1394"/>
    </location>
</feature>
<dbReference type="InterPro" id="IPR035999">
    <property type="entry name" value="Sec7_dom_sf"/>
</dbReference>
<comment type="subcellular location">
    <subcellularLocation>
        <location evidence="1">Membrane</location>
    </subcellularLocation>
</comment>
<dbReference type="GO" id="GO:0005085">
    <property type="term" value="F:guanyl-nucleotide exchange factor activity"/>
    <property type="evidence" value="ECO:0007669"/>
    <property type="project" value="InterPro"/>
</dbReference>
<evidence type="ECO:0000256" key="1">
    <source>
        <dbReference type="ARBA" id="ARBA00004370"/>
    </source>
</evidence>
<feature type="domain" description="SEC7" evidence="4">
    <location>
        <begin position="477"/>
        <end position="741"/>
    </location>
</feature>
<sequence length="2211" mass="243513">MPALNEGETAGMEEVLSQIIQEAATSSKLTALKESASEAKATLQSEKNNQTKSASELRSICLLPIKLALESKNNKISSLGITGLQKLLAENRFQNLLGDEKETDEDGMVDQVLQALANTANFSDDVQVEMIKLLLVMTCSAGCKLDVKSLQRILEFCLSVFTQSKAEVHKACQVTVLQIVTDIAQSSHRTAQPKQILESSPSKEDPEKEKGNMTDVIGVLQFLCKKVSETHKGAEEVSKLSSPENPLLTLQLESIHAALSNVLQKDGENQDFQKCIWQELCPTLIGILGIPKDDKDVVAYCSTSTLSPNSDSENIRGVLEHGRGSSSLSQDPVKFKSARQVIFAIGAELIRCFGRVEAMRPVLASLYHRILLFPPPSQRNEALKMVAEVISTPERILEIAMPTAPEETQQSSNDRNSHLDLLKLLIDGITEAAESKISQVSSSSVRCIYSLLSSLEQLNQGQGIRPQQADVILKYFQKQEKEDADKQADGASHLVTENLDSVPGVNGPFEEESQILDEKISQILEGTVPSKEGEETKEKRDDADRFPEREEAEGAEEVKGDEVMNAGEGDENNHQEKGKEVLSKAELLLGELSSRSDEIAKLQAEAEKQGARDYAEGLITLLPRILNMMEVTEVDEALQQFASKFVAGYTMKKPITDHTENQSSQKLNLTPVINADGIYVSTCYGLLLNMKLVKCDHYNNPGNLPLTQKQFVDSVHSSGVLVYLSATWLGELYRILITRDLLGEGGYQPNQEIVGGGLRTFLLDIDGMGSQEVRGQLLQEAACMYNQSAQAFLSDNHPATLAGSKFTRHILTSFWPQILSVLSIPLSTNSLSDVKGQESSKEGKGKEGDALWLSLDGLRKAAELSCKLGLQKRCAGVFAHLAEASCVDYDQGVVNNDKNSKPRKVWPGKSTSGMRLHAAHALSMDAILSMGVEMGSHSADCWRHVFRCCAYVSQLEHTQFTRAKGVPVPQTIIPKVSDPKSADSNFDLGDLDSAPAYTPVSLPPDQSDLDSDQSIQEIIKKEKDAKGFEISSATGALLNASCAAKVLCSLSASVDRLFEDAALKLNLKALLSFLHELSAASQLQLYNTYPTQKKVKSLVIPTSPSKSVSTSDKAETSLHLYRMGDVILKCFRQSGRPLLHVMQSWSMVAPHLVEAACHKDRHVSKRATAIIHDVLTEIFTYKMELDYFHFHEALLKPFESLLCLELCDSDVQDQVVTSICELVEASFTNIKSGWRPLFGALRAVRFSSHSAAVSEGSAEHGAEHPLAPVCNVFEAFLNTDNAAVFANAAIDCILCLLKFIRATGNDDMADSPPTVSTNGPSSSPPPSPEGHPSPSVTFDMCLPALNYIHRCHKILATIYSMPAHPVFRGAQSIKLGGGETPTQTSAPQSPVTVQPETAEKCGSLLFEHVKVETVDDDSGLIRVWFLLLEGLTGAVSTCPQKYQPPTLELLFEVLNSIIEMPGEEFAIFAVTELLLPMMQSWVRRNRHVHSTWDSTTSNFKHACGLTTDLVVNYFSHLLPGSADAVGVPLMLRQFLDLMVECICQANESVARLGCSCIRHLSLSVGPLFTQDLWTVACRGMQRAVAASLRSIKQLIACFHPGSEEFMGDTCQVKVAARRDVTEEEYLRLQQLAQQVFLVESQRHDIMDLEADEDSVRSFIFIIYPPDADINMSIDLVKNRVSFRSVVLGLLAHQLLVQTLGTILLHGSESSVSKEQNIISSGLPGGLARQDSGEGQPSSSLPGLLPYLSAKNLSLLLECFVQSYQTACEFNARPGLKFLLQKVAKFEVAVNLYWQAGMSFTFYLHTLLEVCHHMRAESMDKNQVKAVIKELSSGKESEETLAAADGEVKQTDGTSLDEGQGKEKGVRPRSQTADSTTSTGSKSSCRSRSGPEQFHLMCELTFNPADNMSENLGGDLSWIVKRLYGICNDVTSCYVQMHLENSKEEEFRDRTNDLPLFFLVAPKVPEFAPVQRSQSNEREDTEGQEAEENGKEDGPGDEDGGTGKSDVPSSGMQDDEMAGSDGDNKDWKFASQWSPKLKCVQLSDDEQFVDVLHKKKGKRSKKTVSTGDGGSVYTVATKKTIKSLMQEYKRRKSQHSRSVFVKKPTFKEQKYIKLMEQRDMALSPEERKRRKEIQEEQKTSIMKDTEAMVTTWSEMVLTLLQLLQLLPDDIFQRLLPVVFPCVSQLICHVTNCKVRSAILEFMERVAVLNDIV</sequence>
<evidence type="ECO:0000259" key="4">
    <source>
        <dbReference type="SMART" id="SM00222"/>
    </source>
</evidence>
<protein>
    <submittedName>
        <fullName evidence="5">Brefeldin A-inhibited guanine nucleotide-exchange protein 3</fullName>
    </submittedName>
</protein>
<feature type="compositionally biased region" description="Low complexity" evidence="3">
    <location>
        <begin position="1311"/>
        <end position="1321"/>
    </location>
</feature>
<feature type="region of interest" description="Disordered" evidence="3">
    <location>
        <begin position="1836"/>
        <end position="1888"/>
    </location>
</feature>
<evidence type="ECO:0000256" key="2">
    <source>
        <dbReference type="ARBA" id="ARBA00023136"/>
    </source>
</evidence>
<feature type="region of interest" description="Disordered" evidence="3">
    <location>
        <begin position="1967"/>
        <end position="2026"/>
    </location>
</feature>
<feature type="region of interest" description="Disordered" evidence="3">
    <location>
        <begin position="1309"/>
        <end position="1334"/>
    </location>
</feature>
<dbReference type="EMBL" id="JAIZAY010000016">
    <property type="protein sequence ID" value="KAJ8026755.1"/>
    <property type="molecule type" value="Genomic_DNA"/>
</dbReference>
<keyword evidence="6" id="KW-1185">Reference proteome</keyword>
<name>A0A9Q0YQJ6_HOLLE</name>
<reference evidence="5" key="1">
    <citation type="submission" date="2021-10" db="EMBL/GenBank/DDBJ databases">
        <title>Tropical sea cucumber genome reveals ecological adaptation and Cuvierian tubules defense mechanism.</title>
        <authorList>
            <person name="Chen T."/>
        </authorList>
    </citation>
    <scope>NUCLEOTIDE SEQUENCE</scope>
    <source>
        <strain evidence="5">Nanhai2018</strain>
        <tissue evidence="5">Muscle</tissue>
    </source>
</reference>
<organism evidence="5 6">
    <name type="scientific">Holothuria leucospilota</name>
    <name type="common">Black long sea cucumber</name>
    <name type="synonym">Mertensiothuria leucospilota</name>
    <dbReference type="NCBI Taxonomy" id="206669"/>
    <lineage>
        <taxon>Eukaryota</taxon>
        <taxon>Metazoa</taxon>
        <taxon>Echinodermata</taxon>
        <taxon>Eleutherozoa</taxon>
        <taxon>Echinozoa</taxon>
        <taxon>Holothuroidea</taxon>
        <taxon>Aspidochirotacea</taxon>
        <taxon>Aspidochirotida</taxon>
        <taxon>Holothuriidae</taxon>
        <taxon>Holothuria</taxon>
    </lineage>
</organism>
<evidence type="ECO:0000313" key="6">
    <source>
        <dbReference type="Proteomes" id="UP001152320"/>
    </source>
</evidence>
<feature type="region of interest" description="Disordered" evidence="3">
    <location>
        <begin position="190"/>
        <end position="211"/>
    </location>
</feature>
<feature type="region of interest" description="Disordered" evidence="3">
    <location>
        <begin position="524"/>
        <end position="558"/>
    </location>
</feature>
<dbReference type="Pfam" id="PF09324">
    <property type="entry name" value="Sec7-like_HDS"/>
    <property type="match status" value="1"/>
</dbReference>
<dbReference type="SMART" id="SM00222">
    <property type="entry name" value="Sec7"/>
    <property type="match status" value="1"/>
</dbReference>
<evidence type="ECO:0000313" key="5">
    <source>
        <dbReference type="EMBL" id="KAJ8026755.1"/>
    </source>
</evidence>
<dbReference type="GO" id="GO:0032012">
    <property type="term" value="P:regulation of ARF protein signal transduction"/>
    <property type="evidence" value="ECO:0007669"/>
    <property type="project" value="InterPro"/>
</dbReference>
<keyword evidence="2" id="KW-0472">Membrane</keyword>
<feature type="compositionally biased region" description="Basic and acidic residues" evidence="3">
    <location>
        <begin position="201"/>
        <end position="211"/>
    </location>
</feature>
<dbReference type="Proteomes" id="UP001152320">
    <property type="component" value="Chromosome 16"/>
</dbReference>
<dbReference type="PANTHER" id="PTHR10663">
    <property type="entry name" value="GUANYL-NUCLEOTIDE EXCHANGE FACTOR"/>
    <property type="match status" value="1"/>
</dbReference>
<comment type="caution">
    <text evidence="5">The sequence shown here is derived from an EMBL/GenBank/DDBJ whole genome shotgun (WGS) entry which is preliminary data.</text>
</comment>
<dbReference type="OrthoDB" id="10002886at2759"/>
<dbReference type="SUPFAM" id="SSF48425">
    <property type="entry name" value="Sec7 domain"/>
    <property type="match status" value="1"/>
</dbReference>
<evidence type="ECO:0000256" key="3">
    <source>
        <dbReference type="SAM" id="MobiDB-lite"/>
    </source>
</evidence>
<dbReference type="InterPro" id="IPR032629">
    <property type="entry name" value="DCB_dom"/>
</dbReference>
<accession>A0A9Q0YQJ6</accession>
<feature type="compositionally biased region" description="Basic and acidic residues" evidence="3">
    <location>
        <begin position="531"/>
        <end position="549"/>
    </location>
</feature>
<dbReference type="InterPro" id="IPR000904">
    <property type="entry name" value="Sec7_dom"/>
</dbReference>
<dbReference type="InterPro" id="IPR015403">
    <property type="entry name" value="Mon2/Sec7/BIG1-like_HDS"/>
</dbReference>
<feature type="region of interest" description="Disordered" evidence="3">
    <location>
        <begin position="1372"/>
        <end position="1394"/>
    </location>
</feature>
<gene>
    <name evidence="5" type="ORF">HOLleu_31682</name>
</gene>